<feature type="chain" id="PRO_5016090946" description="Secreted protein" evidence="1">
    <location>
        <begin position="19"/>
        <end position="93"/>
    </location>
</feature>
<gene>
    <name evidence="2" type="ORF">BP00DRAFT_30433</name>
</gene>
<dbReference type="Proteomes" id="UP000248817">
    <property type="component" value="Unassembled WGS sequence"/>
</dbReference>
<name>A0A2V5I017_9EURO</name>
<keyword evidence="1" id="KW-0732">Signal</keyword>
<evidence type="ECO:0008006" key="4">
    <source>
        <dbReference type="Google" id="ProtNLM"/>
    </source>
</evidence>
<dbReference type="AlphaFoldDB" id="A0A2V5I017"/>
<proteinExistence type="predicted"/>
<protein>
    <recommendedName>
        <fullName evidence="4">Secreted protein</fullName>
    </recommendedName>
</protein>
<evidence type="ECO:0000256" key="1">
    <source>
        <dbReference type="SAM" id="SignalP"/>
    </source>
</evidence>
<evidence type="ECO:0000313" key="3">
    <source>
        <dbReference type="Proteomes" id="UP000248817"/>
    </source>
</evidence>
<sequence>MTFGLLPLGCCCVTFTPSFPLFPLLCLFSDMRDFPSSVKHFCSMLAAGQGSNRHPELTLLTMEASQSSAKLTQSGFIESCTVPELQHETGNNV</sequence>
<feature type="signal peptide" evidence="1">
    <location>
        <begin position="1"/>
        <end position="18"/>
    </location>
</feature>
<organism evidence="2 3">
    <name type="scientific">Aspergillus indologenus CBS 114.80</name>
    <dbReference type="NCBI Taxonomy" id="1450541"/>
    <lineage>
        <taxon>Eukaryota</taxon>
        <taxon>Fungi</taxon>
        <taxon>Dikarya</taxon>
        <taxon>Ascomycota</taxon>
        <taxon>Pezizomycotina</taxon>
        <taxon>Eurotiomycetes</taxon>
        <taxon>Eurotiomycetidae</taxon>
        <taxon>Eurotiales</taxon>
        <taxon>Aspergillaceae</taxon>
        <taxon>Aspergillus</taxon>
        <taxon>Aspergillus subgen. Circumdati</taxon>
    </lineage>
</organism>
<keyword evidence="3" id="KW-1185">Reference proteome</keyword>
<reference evidence="2 3" key="1">
    <citation type="submission" date="2018-02" db="EMBL/GenBank/DDBJ databases">
        <title>The genomes of Aspergillus section Nigri reveals drivers in fungal speciation.</title>
        <authorList>
            <consortium name="DOE Joint Genome Institute"/>
            <person name="Vesth T.C."/>
            <person name="Nybo J."/>
            <person name="Theobald S."/>
            <person name="Brandl J."/>
            <person name="Frisvad J.C."/>
            <person name="Nielsen K.F."/>
            <person name="Lyhne E.K."/>
            <person name="Kogle M.E."/>
            <person name="Kuo A."/>
            <person name="Riley R."/>
            <person name="Clum A."/>
            <person name="Nolan M."/>
            <person name="Lipzen A."/>
            <person name="Salamov A."/>
            <person name="Henrissat B."/>
            <person name="Wiebenga A."/>
            <person name="De vries R.P."/>
            <person name="Grigoriev I.V."/>
            <person name="Mortensen U.H."/>
            <person name="Andersen M.R."/>
            <person name="Baker S.E."/>
        </authorList>
    </citation>
    <scope>NUCLEOTIDE SEQUENCE [LARGE SCALE GENOMIC DNA]</scope>
    <source>
        <strain evidence="2 3">CBS 114.80</strain>
    </source>
</reference>
<evidence type="ECO:0000313" key="2">
    <source>
        <dbReference type="EMBL" id="PYI27253.1"/>
    </source>
</evidence>
<accession>A0A2V5I017</accession>
<dbReference type="EMBL" id="KZ825574">
    <property type="protein sequence ID" value="PYI27253.1"/>
    <property type="molecule type" value="Genomic_DNA"/>
</dbReference>